<reference evidence="1 2" key="2">
    <citation type="submission" date="2017-09" db="EMBL/GenBank/DDBJ databases">
        <title>Extensive intraspecific genome diversity in a model arbuscular mycorrhizal fungus.</title>
        <authorList>
            <person name="Chen E.C."/>
            <person name="Morin E."/>
            <person name="Beaudet D."/>
            <person name="Noel J."/>
            <person name="Ndikumana S."/>
            <person name="Charron P."/>
            <person name="St-Onge C."/>
            <person name="Giorgi J."/>
            <person name="Grigoriev I.V."/>
            <person name="Roux C."/>
            <person name="Martin F.M."/>
            <person name="Corradi N."/>
        </authorList>
    </citation>
    <scope>NUCLEOTIDE SEQUENCE [LARGE SCALE GENOMIC DNA]</scope>
    <source>
        <strain evidence="1 2">A5</strain>
    </source>
</reference>
<comment type="caution">
    <text evidence="1">The sequence shown here is derived from an EMBL/GenBank/DDBJ whole genome shotgun (WGS) entry which is preliminary data.</text>
</comment>
<organism evidence="1 2">
    <name type="scientific">Rhizophagus irregularis</name>
    <dbReference type="NCBI Taxonomy" id="588596"/>
    <lineage>
        <taxon>Eukaryota</taxon>
        <taxon>Fungi</taxon>
        <taxon>Fungi incertae sedis</taxon>
        <taxon>Mucoromycota</taxon>
        <taxon>Glomeromycotina</taxon>
        <taxon>Glomeromycetes</taxon>
        <taxon>Glomerales</taxon>
        <taxon>Glomeraceae</taxon>
        <taxon>Rhizophagus</taxon>
    </lineage>
</organism>
<sequence length="108" mass="12008">GNLLMPFENATCEFSGGTYVTLSRMIDTIKELIFDLADPSVLLPISSSEDNTEEEVIEPLTIEVDDEEIISNYTKRKISIKNPLNTIGILNQVKANIPFINLLLGHSK</sequence>
<feature type="non-terminal residue" evidence="1">
    <location>
        <position position="1"/>
    </location>
</feature>
<gene>
    <name evidence="1" type="ORF">RhiirA5_387453</name>
</gene>
<accession>A0A2N0NEL4</accession>
<evidence type="ECO:0000313" key="2">
    <source>
        <dbReference type="Proteomes" id="UP000232722"/>
    </source>
</evidence>
<proteinExistence type="predicted"/>
<dbReference type="AlphaFoldDB" id="A0A2N0NEL4"/>
<dbReference type="EMBL" id="LLXJ01009211">
    <property type="protein sequence ID" value="PKB93010.1"/>
    <property type="molecule type" value="Genomic_DNA"/>
</dbReference>
<name>A0A2N0NEL4_9GLOM</name>
<dbReference type="Proteomes" id="UP000232722">
    <property type="component" value="Unassembled WGS sequence"/>
</dbReference>
<protein>
    <submittedName>
        <fullName evidence="1">Uncharacterized protein</fullName>
    </submittedName>
</protein>
<evidence type="ECO:0000313" key="1">
    <source>
        <dbReference type="EMBL" id="PKB93010.1"/>
    </source>
</evidence>
<reference evidence="1 2" key="1">
    <citation type="submission" date="2016-04" db="EMBL/GenBank/DDBJ databases">
        <title>Genome analyses suggest a sexual origin of heterokaryosis in a supposedly ancient asexual fungus.</title>
        <authorList>
            <person name="Ropars J."/>
            <person name="Sedzielewska K."/>
            <person name="Noel J."/>
            <person name="Charron P."/>
            <person name="Farinelli L."/>
            <person name="Marton T."/>
            <person name="Kruger M."/>
            <person name="Pelin A."/>
            <person name="Brachmann A."/>
            <person name="Corradi N."/>
        </authorList>
    </citation>
    <scope>NUCLEOTIDE SEQUENCE [LARGE SCALE GENOMIC DNA]</scope>
    <source>
        <strain evidence="1 2">A5</strain>
    </source>
</reference>